<dbReference type="InterPro" id="IPR011990">
    <property type="entry name" value="TPR-like_helical_dom_sf"/>
</dbReference>
<evidence type="ECO:0008006" key="3">
    <source>
        <dbReference type="Google" id="ProtNLM"/>
    </source>
</evidence>
<organism evidence="1 2">
    <name type="scientific">Actinomadura bangladeshensis</name>
    <dbReference type="NCBI Taxonomy" id="453573"/>
    <lineage>
        <taxon>Bacteria</taxon>
        <taxon>Bacillati</taxon>
        <taxon>Actinomycetota</taxon>
        <taxon>Actinomycetes</taxon>
        <taxon>Streptosporangiales</taxon>
        <taxon>Thermomonosporaceae</taxon>
        <taxon>Actinomadura</taxon>
    </lineage>
</organism>
<name>A0A6L9QPH0_9ACTN</name>
<dbReference type="AlphaFoldDB" id="A0A6L9QPH0"/>
<dbReference type="Gene3D" id="1.25.40.10">
    <property type="entry name" value="Tetratricopeptide repeat domain"/>
    <property type="match status" value="1"/>
</dbReference>
<protein>
    <recommendedName>
        <fullName evidence="3">Tetratricopeptide repeat protein</fullName>
    </recommendedName>
</protein>
<gene>
    <name evidence="1" type="ORF">G3I70_30975</name>
</gene>
<dbReference type="EMBL" id="JAAGLI010000843">
    <property type="protein sequence ID" value="NEA26892.1"/>
    <property type="molecule type" value="Genomic_DNA"/>
</dbReference>
<accession>A0A6L9QPH0</accession>
<comment type="caution">
    <text evidence="1">The sequence shown here is derived from an EMBL/GenBank/DDBJ whole genome shotgun (WGS) entry which is preliminary data.</text>
</comment>
<evidence type="ECO:0000313" key="1">
    <source>
        <dbReference type="EMBL" id="NEA26892.1"/>
    </source>
</evidence>
<reference evidence="1 2" key="1">
    <citation type="submission" date="2020-01" db="EMBL/GenBank/DDBJ databases">
        <title>Insect and environment-associated Actinomycetes.</title>
        <authorList>
            <person name="Currrie C."/>
            <person name="Chevrette M."/>
            <person name="Carlson C."/>
            <person name="Stubbendieck R."/>
            <person name="Wendt-Pienkowski E."/>
        </authorList>
    </citation>
    <scope>NUCLEOTIDE SEQUENCE [LARGE SCALE GENOMIC DNA]</scope>
    <source>
        <strain evidence="1 2">SID10258</strain>
    </source>
</reference>
<evidence type="ECO:0000313" key="2">
    <source>
        <dbReference type="Proteomes" id="UP000475532"/>
    </source>
</evidence>
<proteinExistence type="predicted"/>
<sequence>MPLPVPHSGEEREQLASYMNEIRSIAGRGEMERAVELVRDLLAICRSVLGPVHPLTLHVQVDFAAMRAAVGEAAMATMMLLDIAHTAQHYYGPYHPVRYLVCAHAHSYLRDLWPEAAQEIYDFPLKSLAEREEAELPATLHPARRTIREALGMEGEPA</sequence>
<dbReference type="Proteomes" id="UP000475532">
    <property type="component" value="Unassembled WGS sequence"/>
</dbReference>